<evidence type="ECO:0000256" key="7">
    <source>
        <dbReference type="ARBA" id="ARBA00022989"/>
    </source>
</evidence>
<comment type="pathway">
    <text evidence="9">Protein modification; lipoprotein biosynthesis (signal peptide cleavage).</text>
</comment>
<comment type="function">
    <text evidence="9">This protein specifically catalyzes the removal of signal peptides from prolipoproteins.</text>
</comment>
<evidence type="ECO:0000256" key="8">
    <source>
        <dbReference type="ARBA" id="ARBA00023136"/>
    </source>
</evidence>
<comment type="similarity">
    <text evidence="1 9 10">Belongs to the peptidase A8 family.</text>
</comment>
<proteinExistence type="inferred from homology"/>
<keyword evidence="3 9" id="KW-0645">Protease</keyword>
<dbReference type="PANTHER" id="PTHR33695">
    <property type="entry name" value="LIPOPROTEIN SIGNAL PEPTIDASE"/>
    <property type="match status" value="1"/>
</dbReference>
<dbReference type="PRINTS" id="PR00781">
    <property type="entry name" value="LIPOSIGPTASE"/>
</dbReference>
<evidence type="ECO:0000256" key="10">
    <source>
        <dbReference type="RuleBase" id="RU004181"/>
    </source>
</evidence>
<protein>
    <recommendedName>
        <fullName evidence="9">Lipoprotein signal peptidase</fullName>
        <ecNumber evidence="9">3.4.23.36</ecNumber>
    </recommendedName>
    <alternativeName>
        <fullName evidence="9">Prolipoprotein signal peptidase</fullName>
    </alternativeName>
    <alternativeName>
        <fullName evidence="9">Signal peptidase II</fullName>
        <shortName evidence="9">SPase II</shortName>
    </alternativeName>
</protein>
<sequence>MIQKNPIRFFLLALLLIGIDQASKLWILQYMQEHLYMPINVIGDWFKFQYVLNPGMAFGMELNHQYGKLVLSIFRLFAMVGIGWYLVYLAKHGAPNGLLYAMALILAGAIGNVIDSTFYGVYLHNSPYGAPTPWFHGQVIDFIFFDLWEGILPRWIPIWGGSYFSMPIFNFADSCIFVGVCLILFFQRRFYQLQAEREGLLPDDPDATNAAVLPMSEAAEELGISETEMPSEKRNTPESELIKPEQNEPEQADQPLPVSDGPLKEKEA</sequence>
<evidence type="ECO:0000256" key="11">
    <source>
        <dbReference type="SAM" id="MobiDB-lite"/>
    </source>
</evidence>
<name>A0ABS3JTE6_9BACT</name>
<keyword evidence="7 9" id="KW-1133">Transmembrane helix</keyword>
<feature type="active site" evidence="9">
    <location>
        <position position="141"/>
    </location>
</feature>
<dbReference type="RefSeq" id="WP_207332676.1">
    <property type="nucleotide sequence ID" value="NZ_JAFMYW010000013.1"/>
</dbReference>
<dbReference type="Pfam" id="PF01252">
    <property type="entry name" value="Peptidase_A8"/>
    <property type="match status" value="1"/>
</dbReference>
<feature type="compositionally biased region" description="Basic and acidic residues" evidence="11">
    <location>
        <begin position="230"/>
        <end position="246"/>
    </location>
</feature>
<dbReference type="Proteomes" id="UP000664628">
    <property type="component" value="Unassembled WGS sequence"/>
</dbReference>
<keyword evidence="4 9" id="KW-0812">Transmembrane</keyword>
<comment type="catalytic activity">
    <reaction evidence="9">
        <text>Release of signal peptides from bacterial membrane prolipoproteins. Hydrolyzes -Xaa-Yaa-Zaa-|-(S,diacylglyceryl)Cys-, in which Xaa is hydrophobic (preferably Leu), and Yaa (Ala or Ser) and Zaa (Gly or Ala) have small, neutral side chains.</text>
        <dbReference type="EC" id="3.4.23.36"/>
    </reaction>
</comment>
<gene>
    <name evidence="9" type="primary">lspA</name>
    <name evidence="12" type="ORF">J2I46_29355</name>
</gene>
<evidence type="ECO:0000256" key="1">
    <source>
        <dbReference type="ARBA" id="ARBA00006139"/>
    </source>
</evidence>
<keyword evidence="2 9" id="KW-1003">Cell membrane</keyword>
<evidence type="ECO:0000256" key="2">
    <source>
        <dbReference type="ARBA" id="ARBA00022475"/>
    </source>
</evidence>
<keyword evidence="5 9" id="KW-0064">Aspartyl protease</keyword>
<evidence type="ECO:0000256" key="9">
    <source>
        <dbReference type="HAMAP-Rule" id="MF_00161"/>
    </source>
</evidence>
<feature type="transmembrane region" description="Helical" evidence="9">
    <location>
        <begin position="97"/>
        <end position="122"/>
    </location>
</feature>
<dbReference type="NCBIfam" id="NF011369">
    <property type="entry name" value="PRK14788.1"/>
    <property type="match status" value="1"/>
</dbReference>
<comment type="subcellular location">
    <subcellularLocation>
        <location evidence="9">Cell membrane</location>
        <topology evidence="9">Multi-pass membrane protein</topology>
    </subcellularLocation>
</comment>
<dbReference type="EC" id="3.4.23.36" evidence="9"/>
<keyword evidence="13" id="KW-1185">Reference proteome</keyword>
<keyword evidence="12" id="KW-0449">Lipoprotein</keyword>
<evidence type="ECO:0000313" key="13">
    <source>
        <dbReference type="Proteomes" id="UP000664628"/>
    </source>
</evidence>
<dbReference type="HAMAP" id="MF_00161">
    <property type="entry name" value="LspA"/>
    <property type="match status" value="1"/>
</dbReference>
<evidence type="ECO:0000256" key="4">
    <source>
        <dbReference type="ARBA" id="ARBA00022692"/>
    </source>
</evidence>
<evidence type="ECO:0000256" key="3">
    <source>
        <dbReference type="ARBA" id="ARBA00022670"/>
    </source>
</evidence>
<comment type="caution">
    <text evidence="12">The sequence shown here is derived from an EMBL/GenBank/DDBJ whole genome shotgun (WGS) entry which is preliminary data.</text>
</comment>
<evidence type="ECO:0000313" key="12">
    <source>
        <dbReference type="EMBL" id="MBO0952723.1"/>
    </source>
</evidence>
<accession>A0ABS3JTE6</accession>
<evidence type="ECO:0000256" key="5">
    <source>
        <dbReference type="ARBA" id="ARBA00022750"/>
    </source>
</evidence>
<evidence type="ECO:0000256" key="6">
    <source>
        <dbReference type="ARBA" id="ARBA00022801"/>
    </source>
</evidence>
<dbReference type="InterPro" id="IPR001872">
    <property type="entry name" value="Peptidase_A8"/>
</dbReference>
<feature type="transmembrane region" description="Helical" evidence="9">
    <location>
        <begin position="69"/>
        <end position="90"/>
    </location>
</feature>
<dbReference type="EMBL" id="JAFMYW010000013">
    <property type="protein sequence ID" value="MBO0952723.1"/>
    <property type="molecule type" value="Genomic_DNA"/>
</dbReference>
<feature type="active site" evidence="9">
    <location>
        <position position="173"/>
    </location>
</feature>
<organism evidence="12 13">
    <name type="scientific">Fibrella forsythiae</name>
    <dbReference type="NCBI Taxonomy" id="2817061"/>
    <lineage>
        <taxon>Bacteria</taxon>
        <taxon>Pseudomonadati</taxon>
        <taxon>Bacteroidota</taxon>
        <taxon>Cytophagia</taxon>
        <taxon>Cytophagales</taxon>
        <taxon>Spirosomataceae</taxon>
        <taxon>Fibrella</taxon>
    </lineage>
</organism>
<dbReference type="PANTHER" id="PTHR33695:SF1">
    <property type="entry name" value="LIPOPROTEIN SIGNAL PEPTIDASE"/>
    <property type="match status" value="1"/>
</dbReference>
<comment type="caution">
    <text evidence="9">Lacks conserved residue(s) required for the propagation of feature annotation.</text>
</comment>
<feature type="region of interest" description="Disordered" evidence="11">
    <location>
        <begin position="222"/>
        <end position="268"/>
    </location>
</feature>
<reference evidence="12 13" key="1">
    <citation type="submission" date="2021-03" db="EMBL/GenBank/DDBJ databases">
        <title>Fibrella sp. HMF5405 genome sequencing and assembly.</title>
        <authorList>
            <person name="Kang H."/>
            <person name="Kim H."/>
            <person name="Bae S."/>
            <person name="Joh K."/>
        </authorList>
    </citation>
    <scope>NUCLEOTIDE SEQUENCE [LARGE SCALE GENOMIC DNA]</scope>
    <source>
        <strain evidence="12 13">HMF5405</strain>
    </source>
</reference>
<keyword evidence="8 9" id="KW-0472">Membrane</keyword>
<keyword evidence="6 9" id="KW-0378">Hydrolase</keyword>
<feature type="transmembrane region" description="Helical" evidence="9">
    <location>
        <begin position="163"/>
        <end position="186"/>
    </location>
</feature>